<proteinExistence type="predicted"/>
<dbReference type="OrthoDB" id="9959340at2"/>
<dbReference type="Proteomes" id="UP000198284">
    <property type="component" value="Unassembled WGS sequence"/>
</dbReference>
<reference evidence="1 2" key="1">
    <citation type="submission" date="2017-06" db="EMBL/GenBank/DDBJ databases">
        <authorList>
            <person name="Kim H.J."/>
            <person name="Triplett B.A."/>
        </authorList>
    </citation>
    <scope>NUCLEOTIDE SEQUENCE [LARGE SCALE GENOMIC DNA]</scope>
    <source>
        <strain evidence="1 2">U15</strain>
    </source>
</reference>
<dbReference type="RefSeq" id="WP_089398686.1">
    <property type="nucleotide sequence ID" value="NZ_FZOT01000003.1"/>
</dbReference>
<name>A0A239F5N2_9BURK</name>
<evidence type="ECO:0000313" key="2">
    <source>
        <dbReference type="Proteomes" id="UP000198284"/>
    </source>
</evidence>
<keyword evidence="2" id="KW-1185">Reference proteome</keyword>
<organism evidence="1 2">
    <name type="scientific">Noviherbaspirillum humi</name>
    <dbReference type="NCBI Taxonomy" id="1688639"/>
    <lineage>
        <taxon>Bacteria</taxon>
        <taxon>Pseudomonadati</taxon>
        <taxon>Pseudomonadota</taxon>
        <taxon>Betaproteobacteria</taxon>
        <taxon>Burkholderiales</taxon>
        <taxon>Oxalobacteraceae</taxon>
        <taxon>Noviherbaspirillum</taxon>
    </lineage>
</organism>
<evidence type="ECO:0000313" key="1">
    <source>
        <dbReference type="EMBL" id="SNS52051.1"/>
    </source>
</evidence>
<gene>
    <name evidence="1" type="ORF">SAMN06265795_103188</name>
</gene>
<dbReference type="AlphaFoldDB" id="A0A239F5N2"/>
<protein>
    <submittedName>
        <fullName evidence="1">Uncharacterized protein</fullName>
    </submittedName>
</protein>
<sequence length="89" mass="10147">MQDFEYELEWDGPGAYVLVPATVHYGEAMWDQVPIPLPITNSVAELEHELEEHLYVLEALGDGITSIWRKGGVIYKSATEWPLTWLPHP</sequence>
<dbReference type="EMBL" id="FZOT01000003">
    <property type="protein sequence ID" value="SNS52051.1"/>
    <property type="molecule type" value="Genomic_DNA"/>
</dbReference>
<accession>A0A239F5N2</accession>